<dbReference type="FunFam" id="3.40.50.2020:FF:000020">
    <property type="entry name" value="Bifunctional protein PyrR"/>
    <property type="match status" value="1"/>
</dbReference>
<organism evidence="6 7">
    <name type="scientific">Actinomyces viscosus</name>
    <dbReference type="NCBI Taxonomy" id="1656"/>
    <lineage>
        <taxon>Bacteria</taxon>
        <taxon>Bacillati</taxon>
        <taxon>Actinomycetota</taxon>
        <taxon>Actinomycetes</taxon>
        <taxon>Actinomycetales</taxon>
        <taxon>Actinomycetaceae</taxon>
        <taxon>Actinomyces</taxon>
    </lineage>
</organism>
<dbReference type="SUPFAM" id="SSF53271">
    <property type="entry name" value="PRTase-like"/>
    <property type="match status" value="1"/>
</dbReference>
<dbReference type="Proteomes" id="UP000268658">
    <property type="component" value="Chromosome"/>
</dbReference>
<comment type="catalytic activity">
    <reaction evidence="4">
        <text>UMP + diphosphate = 5-phospho-alpha-D-ribose 1-diphosphate + uracil</text>
        <dbReference type="Rhea" id="RHEA:13017"/>
        <dbReference type="ChEBI" id="CHEBI:17568"/>
        <dbReference type="ChEBI" id="CHEBI:33019"/>
        <dbReference type="ChEBI" id="CHEBI:57865"/>
        <dbReference type="ChEBI" id="CHEBI:58017"/>
        <dbReference type="EC" id="2.4.2.9"/>
    </reaction>
</comment>
<comment type="similarity">
    <text evidence="1 4">Belongs to the purine/pyrimidine phosphoribosyltransferase family. PyrR subfamily.</text>
</comment>
<dbReference type="AlphaFoldDB" id="A0A3S4VVY3"/>
<reference evidence="6 7" key="1">
    <citation type="submission" date="2018-12" db="EMBL/GenBank/DDBJ databases">
        <authorList>
            <consortium name="Pathogen Informatics"/>
        </authorList>
    </citation>
    <scope>NUCLEOTIDE SEQUENCE [LARGE SCALE GENOMIC DNA]</scope>
    <source>
        <strain evidence="6 7">NCTC10951</strain>
    </source>
</reference>
<dbReference type="KEGG" id="avc:NCTC10951_00749"/>
<evidence type="ECO:0000256" key="1">
    <source>
        <dbReference type="ARBA" id="ARBA00005565"/>
    </source>
</evidence>
<evidence type="ECO:0000256" key="2">
    <source>
        <dbReference type="ARBA" id="ARBA00023015"/>
    </source>
</evidence>
<evidence type="ECO:0000313" key="6">
    <source>
        <dbReference type="EMBL" id="VEI14873.1"/>
    </source>
</evidence>
<dbReference type="GO" id="GO:0006355">
    <property type="term" value="P:regulation of DNA-templated transcription"/>
    <property type="evidence" value="ECO:0007669"/>
    <property type="project" value="UniProtKB-UniRule"/>
</dbReference>
<keyword evidence="4" id="KW-0808">Transferase</keyword>
<evidence type="ECO:0000313" key="7">
    <source>
        <dbReference type="Proteomes" id="UP000268658"/>
    </source>
</evidence>
<dbReference type="HAMAP" id="MF_01219">
    <property type="entry name" value="PyrR"/>
    <property type="match status" value="1"/>
</dbReference>
<dbReference type="Pfam" id="PF00156">
    <property type="entry name" value="Pribosyltran"/>
    <property type="match status" value="1"/>
</dbReference>
<dbReference type="NCBIfam" id="NF003549">
    <property type="entry name" value="PRK05205.1-5"/>
    <property type="match status" value="1"/>
</dbReference>
<feature type="domain" description="Phosphoribosyltransferase" evidence="5">
    <location>
        <begin position="16"/>
        <end position="179"/>
    </location>
</feature>
<dbReference type="GO" id="GO:0004845">
    <property type="term" value="F:uracil phosphoribosyltransferase activity"/>
    <property type="evidence" value="ECO:0007669"/>
    <property type="project" value="UniProtKB-UniRule"/>
</dbReference>
<dbReference type="InterPro" id="IPR029057">
    <property type="entry name" value="PRTase-like"/>
</dbReference>
<protein>
    <recommendedName>
        <fullName evidence="4">Bifunctional protein PyrR</fullName>
    </recommendedName>
    <domain>
        <recommendedName>
            <fullName evidence="4">Pyrimidine operon regulatory protein</fullName>
        </recommendedName>
    </domain>
    <domain>
        <recommendedName>
            <fullName evidence="4">Uracil phosphoribosyltransferase</fullName>
            <shortName evidence="4">UPRTase</shortName>
            <ecNumber evidence="4">2.4.2.9</ecNumber>
        </recommendedName>
    </domain>
</protein>
<dbReference type="InterPro" id="IPR023050">
    <property type="entry name" value="PyrR"/>
</dbReference>
<proteinExistence type="inferred from homology"/>
<dbReference type="InterPro" id="IPR000836">
    <property type="entry name" value="PRTase_dom"/>
</dbReference>
<dbReference type="CDD" id="cd06223">
    <property type="entry name" value="PRTases_typeI"/>
    <property type="match status" value="1"/>
</dbReference>
<dbReference type="EC" id="2.4.2.9" evidence="4"/>
<evidence type="ECO:0000256" key="3">
    <source>
        <dbReference type="ARBA" id="ARBA00023163"/>
    </source>
</evidence>
<dbReference type="PANTHER" id="PTHR11608">
    <property type="entry name" value="BIFUNCTIONAL PROTEIN PYRR"/>
    <property type="match status" value="1"/>
</dbReference>
<dbReference type="Gene3D" id="3.40.50.2020">
    <property type="match status" value="1"/>
</dbReference>
<comment type="function">
    <text evidence="4">Regulates the transcription of the pyrimidine nucleotide (pyr) operon in response to exogenous pyrimidines.</text>
</comment>
<sequence>MAERLSGATGAPSSGKEILGPPEIARSLFRIAHEILERNHGAQDVVVLGIPSGGVPLAHRLVEALAVASNEGAQQTEPADRPKRASAGVPVGTLDITMYRDDLGRHPIRVPRPTEIPQGGIDGRIVILVDDVLYSGRTIRAALDALGAIGRPRAVQLATLVDRGHRELPIRADYVGKNLPTSRAEKVVVSLTELGASTDAVTIVPADVPTERSSERTDQEATR</sequence>
<dbReference type="PANTHER" id="PTHR11608:SF0">
    <property type="entry name" value="BIFUNCTIONAL PROTEIN PYRR"/>
    <property type="match status" value="1"/>
</dbReference>
<keyword evidence="4" id="KW-0328">Glycosyltransferase</keyword>
<keyword evidence="3 4" id="KW-0804">Transcription</keyword>
<gene>
    <name evidence="4 6" type="primary">pyrR</name>
    <name evidence="6" type="ORF">NCTC10951_00749</name>
</gene>
<comment type="function">
    <text evidence="4">Also displays a weak uracil phosphoribosyltransferase activity which is not physiologically significant.</text>
</comment>
<dbReference type="InterPro" id="IPR050137">
    <property type="entry name" value="PyrR_bifunctional"/>
</dbReference>
<dbReference type="OrthoDB" id="9802227at2"/>
<feature type="short sequence motif" description="PRPP-binding" evidence="4">
    <location>
        <begin position="126"/>
        <end position="138"/>
    </location>
</feature>
<accession>A0A3S4VVY3</accession>
<dbReference type="RefSeq" id="WP_126413497.1">
    <property type="nucleotide sequence ID" value="NZ_JASPER010000001.1"/>
</dbReference>
<keyword evidence="2 4" id="KW-0805">Transcription regulation</keyword>
<evidence type="ECO:0000256" key="4">
    <source>
        <dbReference type="HAMAP-Rule" id="MF_01219"/>
    </source>
</evidence>
<dbReference type="NCBIfam" id="NF003547">
    <property type="entry name" value="PRK05205.1-3"/>
    <property type="match status" value="1"/>
</dbReference>
<dbReference type="EMBL" id="LR134477">
    <property type="protein sequence ID" value="VEI14873.1"/>
    <property type="molecule type" value="Genomic_DNA"/>
</dbReference>
<name>A0A3S4VVY3_ACTVI</name>
<evidence type="ECO:0000259" key="5">
    <source>
        <dbReference type="Pfam" id="PF00156"/>
    </source>
</evidence>